<comment type="caution">
    <text evidence="4">The sequence shown here is derived from an EMBL/GenBank/DDBJ whole genome shotgun (WGS) entry which is preliminary data.</text>
</comment>
<evidence type="ECO:0000259" key="1">
    <source>
        <dbReference type="Pfam" id="PF07944"/>
    </source>
</evidence>
<proteinExistence type="predicted"/>
<feature type="domain" description="Non-reducing end beta-L-arabinofuranosidase-like GH127 catalytic" evidence="1">
    <location>
        <begin position="23"/>
        <end position="430"/>
    </location>
</feature>
<dbReference type="Pfam" id="PF07944">
    <property type="entry name" value="Beta-AFase-like_GH127_cat"/>
    <property type="match status" value="1"/>
</dbReference>
<reference evidence="4 5" key="1">
    <citation type="submission" date="2022-07" db="EMBL/GenBank/DDBJ databases">
        <authorList>
            <person name="Li W.-J."/>
            <person name="Deng Q.-Q."/>
        </authorList>
    </citation>
    <scope>NUCLEOTIDE SEQUENCE [LARGE SCALE GENOMIC DNA]</scope>
    <source>
        <strain evidence="4 5">SYSU M60028</strain>
    </source>
</reference>
<keyword evidence="4" id="KW-0378">Hydrolase</keyword>
<dbReference type="EMBL" id="JANCLU010000013">
    <property type="protein sequence ID" value="MCP8939665.1"/>
    <property type="molecule type" value="Genomic_DNA"/>
</dbReference>
<dbReference type="GO" id="GO:0016787">
    <property type="term" value="F:hydrolase activity"/>
    <property type="evidence" value="ECO:0007669"/>
    <property type="project" value="UniProtKB-KW"/>
</dbReference>
<dbReference type="InterPro" id="IPR049046">
    <property type="entry name" value="Beta-AFase-like_GH127_middle"/>
</dbReference>
<gene>
    <name evidence="4" type="ORF">NK718_14145</name>
</gene>
<dbReference type="PANTHER" id="PTHR43465:SF2">
    <property type="entry name" value="DUF1680 DOMAIN PROTEIN (AFU_ORTHOLOGUE AFUA_1G08910)"/>
    <property type="match status" value="1"/>
</dbReference>
<evidence type="ECO:0000259" key="2">
    <source>
        <dbReference type="Pfam" id="PF20736"/>
    </source>
</evidence>
<organism evidence="4 5">
    <name type="scientific">Alsobacter ponti</name>
    <dbReference type="NCBI Taxonomy" id="2962936"/>
    <lineage>
        <taxon>Bacteria</taxon>
        <taxon>Pseudomonadati</taxon>
        <taxon>Pseudomonadota</taxon>
        <taxon>Alphaproteobacteria</taxon>
        <taxon>Hyphomicrobiales</taxon>
        <taxon>Alsobacteraceae</taxon>
        <taxon>Alsobacter</taxon>
    </lineage>
</organism>
<name>A0ABT1LG14_9HYPH</name>
<protein>
    <submittedName>
        <fullName evidence="4">Glycoside hydrolase family 127 protein</fullName>
    </submittedName>
</protein>
<dbReference type="SUPFAM" id="SSF48208">
    <property type="entry name" value="Six-hairpin glycosidases"/>
    <property type="match status" value="1"/>
</dbReference>
<dbReference type="RefSeq" id="WP_254743501.1">
    <property type="nucleotide sequence ID" value="NZ_JANCLU010000013.1"/>
</dbReference>
<evidence type="ECO:0000313" key="4">
    <source>
        <dbReference type="EMBL" id="MCP8939665.1"/>
    </source>
</evidence>
<feature type="domain" description="Non-reducing end beta-L-arabinofuranosidase-like GH127 middle" evidence="2">
    <location>
        <begin position="441"/>
        <end position="537"/>
    </location>
</feature>
<dbReference type="Pfam" id="PF20737">
    <property type="entry name" value="Glyco_hydro127C"/>
    <property type="match status" value="1"/>
</dbReference>
<dbReference type="InterPro" id="IPR049174">
    <property type="entry name" value="Beta-AFase-like"/>
</dbReference>
<sequence length="653" mass="73159">MTSPTRLASLACGCLRPPGLGKVRMGGFWADRIEATRARTVPILHRRCEEAGMFDQIDPHRPVPEQRIPFSTAFGGSAVRPVGGNVTAQMYWDSDVAKVIEASAACLAGKRDPELEAMVDRIVDMYADLQAEDGYVNSWFQRMQPGKRWLNLRDCHELYCAGHMIEAAVAYFEATGKRKFLDVVRRYADHIIERFGPEPRRPGYCGHEEIELALVKLARVTGDRRYLDQARYFIDQRGQKPRFFEVEARERNEPPEAFAHRAPDYNQSHVPVREQTKVVGHAVRAMYLYSAMADLVTEFGDDGLRRTLETLWEDLTSKRLYVTGGLGPSPDNEGFTRDYDLPNESAYAETCAAVGLVFWASRMLGVSPDARYADIMEQALYNGALSGMSLDGSRFFYENPLESQGDRHRWEWHRCPCCPPNLARLVASIGSFHYGVGDDALAVHLYAENDAELSVAGRTVRVSQRTSYPWDGAVRIRLGLDEPSAFTLLLRIPGWCERPTLRIAGEAVDLSAVTRDGYAWVRREWRDGDTVELDLPMDVQRLYAHPDVRADRGRVALRRGPVLYCAEAVDQTAPVHRMSLPKTGTLSARFRADLLGGVAVVSGPAETASAAGWEGRLYRREPAAAEPATLTAIPYFAWDNRAPGEMSVWLHEA</sequence>
<dbReference type="InterPro" id="IPR008928">
    <property type="entry name" value="6-hairpin_glycosidase_sf"/>
</dbReference>
<dbReference type="InterPro" id="IPR012878">
    <property type="entry name" value="Beta-AFase-like_GH127_cat"/>
</dbReference>
<dbReference type="InterPro" id="IPR049049">
    <property type="entry name" value="Beta-AFase-like_GH127_C"/>
</dbReference>
<evidence type="ECO:0000259" key="3">
    <source>
        <dbReference type="Pfam" id="PF20737"/>
    </source>
</evidence>
<evidence type="ECO:0000313" key="5">
    <source>
        <dbReference type="Proteomes" id="UP001205890"/>
    </source>
</evidence>
<accession>A0ABT1LG14</accession>
<dbReference type="Pfam" id="PF20736">
    <property type="entry name" value="Glyco_hydro127M"/>
    <property type="match status" value="1"/>
</dbReference>
<keyword evidence="5" id="KW-1185">Reference proteome</keyword>
<feature type="domain" description="Non-reducing end beta-L-arabinofuranosidase-like GH127 C-terminal" evidence="3">
    <location>
        <begin position="539"/>
        <end position="650"/>
    </location>
</feature>
<dbReference type="PANTHER" id="PTHR43465">
    <property type="entry name" value="DUF1680 DOMAIN PROTEIN (AFU_ORTHOLOGUE AFUA_1G08910)"/>
    <property type="match status" value="1"/>
</dbReference>
<dbReference type="Proteomes" id="UP001205890">
    <property type="component" value="Unassembled WGS sequence"/>
</dbReference>